<evidence type="ECO:0000313" key="3">
    <source>
        <dbReference type="Proteomes" id="UP000248659"/>
    </source>
</evidence>
<proteinExistence type="predicted"/>
<dbReference type="InterPro" id="IPR016040">
    <property type="entry name" value="NAD(P)-bd_dom"/>
</dbReference>
<comment type="caution">
    <text evidence="2">The sequence shown here is derived from an EMBL/GenBank/DDBJ whole genome shotgun (WGS) entry which is preliminary data.</text>
</comment>
<evidence type="ECO:0000259" key="1">
    <source>
        <dbReference type="Pfam" id="PF13460"/>
    </source>
</evidence>
<feature type="domain" description="NAD(P)-binding" evidence="1">
    <location>
        <begin position="7"/>
        <end position="185"/>
    </location>
</feature>
<dbReference type="Proteomes" id="UP000248659">
    <property type="component" value="Unassembled WGS sequence"/>
</dbReference>
<accession>A0ABX9DLW0</accession>
<dbReference type="PANTHER" id="PTHR15020:SF50">
    <property type="entry name" value="UPF0659 PROTEIN YMR090W"/>
    <property type="match status" value="1"/>
</dbReference>
<dbReference type="Gene3D" id="3.40.50.720">
    <property type="entry name" value="NAD(P)-binding Rossmann-like Domain"/>
    <property type="match status" value="1"/>
</dbReference>
<protein>
    <recommendedName>
        <fullName evidence="1">NAD(P)-binding domain-containing protein</fullName>
    </recommendedName>
</protein>
<dbReference type="InterPro" id="IPR036291">
    <property type="entry name" value="NAD(P)-bd_dom_sf"/>
</dbReference>
<dbReference type="Pfam" id="PF13460">
    <property type="entry name" value="NAD_binding_10"/>
    <property type="match status" value="1"/>
</dbReference>
<reference evidence="2 3" key="1">
    <citation type="submission" date="2017-01" db="EMBL/GenBank/DDBJ databases">
        <title>Genome sequence of Rhodovulum viride JA756.</title>
        <authorList>
            <person name="Lakshmi K.V."/>
            <person name="Tushar L.D."/>
            <person name="Sasikala C."/>
            <person name="Venkataramana C."/>
        </authorList>
    </citation>
    <scope>NUCLEOTIDE SEQUENCE [LARGE SCALE GENOMIC DNA]</scope>
    <source>
        <strain evidence="2 3">JA756</strain>
    </source>
</reference>
<organism evidence="2 3">
    <name type="scientific">Rhodovulum viride</name>
    <dbReference type="NCBI Taxonomy" id="1231134"/>
    <lineage>
        <taxon>Bacteria</taxon>
        <taxon>Pseudomonadati</taxon>
        <taxon>Pseudomonadota</taxon>
        <taxon>Alphaproteobacteria</taxon>
        <taxon>Rhodobacterales</taxon>
        <taxon>Paracoccaceae</taxon>
        <taxon>Rhodovulum</taxon>
    </lineage>
</organism>
<dbReference type="RefSeq" id="WP_112314597.1">
    <property type="nucleotide sequence ID" value="NZ_MUAV01000001.1"/>
</dbReference>
<dbReference type="SUPFAM" id="SSF51735">
    <property type="entry name" value="NAD(P)-binding Rossmann-fold domains"/>
    <property type="match status" value="1"/>
</dbReference>
<evidence type="ECO:0000313" key="2">
    <source>
        <dbReference type="EMBL" id="RAP43377.1"/>
    </source>
</evidence>
<keyword evidence="3" id="KW-1185">Reference proteome</keyword>
<dbReference type="EMBL" id="MUAV01000001">
    <property type="protein sequence ID" value="RAP43377.1"/>
    <property type="molecule type" value="Genomic_DNA"/>
</dbReference>
<name>A0ABX9DLW0_9RHOB</name>
<sequence length="264" mass="27227">MKVLVIGATGGIGRQLLSRLRADGHEVRGLHRKPEQPVGIAEAGAVPVSGDIVGMTVDDFTRAAEGCEVLVFSAGAAGSGSKRTTATDGDAPAKVVAAAERLGIRRLCLVSACPEAGRQHARTPGFEHYMAEKKRADVAVAASGLDRVIPRPGTLVHEGGEGRGSPGLAVPCGWVARGTVARVLAGRVGLPGIRREILDLTHGVTPVAAALDAVARGEGRTPVAWGIHEPCSCRKQGPRAFQSYARALCHGRTVRGRAPGATNG</sequence>
<gene>
    <name evidence="2" type="ORF">BYZ73_01330</name>
</gene>
<dbReference type="PANTHER" id="PTHR15020">
    <property type="entry name" value="FLAVIN REDUCTASE-RELATED"/>
    <property type="match status" value="1"/>
</dbReference>